<evidence type="ECO:0000259" key="2">
    <source>
        <dbReference type="PROSITE" id="PS50835"/>
    </source>
</evidence>
<keyword evidence="1" id="KW-0393">Immunoglobulin domain</keyword>
<dbReference type="InterPro" id="IPR003598">
    <property type="entry name" value="Ig_sub2"/>
</dbReference>
<dbReference type="Gene3D" id="2.60.40.10">
    <property type="entry name" value="Immunoglobulins"/>
    <property type="match status" value="1"/>
</dbReference>
<dbReference type="Ensembl" id="ENSCJPT00005009246.1">
    <property type="protein sequence ID" value="ENSCJPP00005005750.1"/>
    <property type="gene ID" value="ENSCJPG00005005446.1"/>
</dbReference>
<dbReference type="GO" id="GO:0070593">
    <property type="term" value="P:dendrite self-avoidance"/>
    <property type="evidence" value="ECO:0007669"/>
    <property type="project" value="TreeGrafter"/>
</dbReference>
<dbReference type="InterPro" id="IPR003599">
    <property type="entry name" value="Ig_sub"/>
</dbReference>
<dbReference type="PANTHER" id="PTHR10075">
    <property type="entry name" value="BASIGIN RELATED"/>
    <property type="match status" value="1"/>
</dbReference>
<organism evidence="3 4">
    <name type="scientific">Coturnix japonica</name>
    <name type="common">Japanese quail</name>
    <name type="synonym">Coturnix coturnix japonica</name>
    <dbReference type="NCBI Taxonomy" id="93934"/>
    <lineage>
        <taxon>Eukaryota</taxon>
        <taxon>Metazoa</taxon>
        <taxon>Chordata</taxon>
        <taxon>Craniata</taxon>
        <taxon>Vertebrata</taxon>
        <taxon>Euteleostomi</taxon>
        <taxon>Archelosauria</taxon>
        <taxon>Archosauria</taxon>
        <taxon>Dinosauria</taxon>
        <taxon>Saurischia</taxon>
        <taxon>Theropoda</taxon>
        <taxon>Coelurosauria</taxon>
        <taxon>Aves</taxon>
        <taxon>Neognathae</taxon>
        <taxon>Galloanserae</taxon>
        <taxon>Galliformes</taxon>
        <taxon>Phasianidae</taxon>
        <taxon>Perdicinae</taxon>
        <taxon>Coturnix</taxon>
    </lineage>
</organism>
<keyword evidence="4" id="KW-1185">Reference proteome</keyword>
<evidence type="ECO:0000313" key="3">
    <source>
        <dbReference type="Ensembl" id="ENSCJPP00005005750.1"/>
    </source>
</evidence>
<dbReference type="InterPro" id="IPR036179">
    <property type="entry name" value="Ig-like_dom_sf"/>
</dbReference>
<evidence type="ECO:0000256" key="1">
    <source>
        <dbReference type="ARBA" id="ARBA00023319"/>
    </source>
</evidence>
<proteinExistence type="predicted"/>
<dbReference type="PANTHER" id="PTHR10075:SF103">
    <property type="entry name" value="ROUNDABOUT HOMOLOG 4"/>
    <property type="match status" value="1"/>
</dbReference>
<sequence length="170" mass="18257">MARPSCTFPPRWGLECVSIKGSVPSPTELRDNFRLQPGDLVVVAGQALELDCVPPAGQPEPKVTWRKDGVTLRLAGGRHQLSRGKLRVALARRSDAGVYVCVAANAAGERHSRGAHVTILGKLQCMRVLGMLRVTSLISPPCREARHRAAAERCHGSGRQHGGAELWGTG</sequence>
<dbReference type="Proteomes" id="UP000694412">
    <property type="component" value="Chromosome 24"/>
</dbReference>
<dbReference type="InterPro" id="IPR013783">
    <property type="entry name" value="Ig-like_fold"/>
</dbReference>
<dbReference type="SUPFAM" id="SSF48726">
    <property type="entry name" value="Immunoglobulin"/>
    <property type="match status" value="1"/>
</dbReference>
<dbReference type="PROSITE" id="PS50835">
    <property type="entry name" value="IG_LIKE"/>
    <property type="match status" value="1"/>
</dbReference>
<dbReference type="GeneTree" id="ENSGT00940000168265"/>
<reference evidence="3" key="1">
    <citation type="submission" date="2015-11" db="EMBL/GenBank/DDBJ databases">
        <authorList>
            <consortium name="International Coturnix japonica Genome Analysis Consortium"/>
            <person name="Warren W."/>
            <person name="Burt D.W."/>
            <person name="Antin P.B."/>
            <person name="Lanford R."/>
            <person name="Gros J."/>
            <person name="Wilson R.K."/>
        </authorList>
    </citation>
    <scope>NUCLEOTIDE SEQUENCE [LARGE SCALE GENOMIC DNA]</scope>
</reference>
<dbReference type="GO" id="GO:0030424">
    <property type="term" value="C:axon"/>
    <property type="evidence" value="ECO:0007669"/>
    <property type="project" value="TreeGrafter"/>
</dbReference>
<dbReference type="SMART" id="SM00408">
    <property type="entry name" value="IGc2"/>
    <property type="match status" value="1"/>
</dbReference>
<name>A0A8C2SYK3_COTJA</name>
<dbReference type="SMART" id="SM00409">
    <property type="entry name" value="IG"/>
    <property type="match status" value="1"/>
</dbReference>
<dbReference type="GO" id="GO:0007156">
    <property type="term" value="P:homophilic cell adhesion via plasma membrane adhesion molecules"/>
    <property type="evidence" value="ECO:0007669"/>
    <property type="project" value="TreeGrafter"/>
</dbReference>
<dbReference type="FunFam" id="2.60.40.10:FF:000840">
    <property type="entry name" value="Roundabout guidance receptor 4"/>
    <property type="match status" value="1"/>
</dbReference>
<reference evidence="3" key="3">
    <citation type="submission" date="2025-09" db="UniProtKB">
        <authorList>
            <consortium name="Ensembl"/>
        </authorList>
    </citation>
    <scope>IDENTIFICATION</scope>
</reference>
<dbReference type="InterPro" id="IPR007110">
    <property type="entry name" value="Ig-like_dom"/>
</dbReference>
<protein>
    <recommendedName>
        <fullName evidence="2">Ig-like domain-containing protein</fullName>
    </recommendedName>
</protein>
<dbReference type="InterPro" id="IPR013098">
    <property type="entry name" value="Ig_I-set"/>
</dbReference>
<accession>A0A8C2SYK3</accession>
<evidence type="ECO:0000313" key="4">
    <source>
        <dbReference type="Proteomes" id="UP000694412"/>
    </source>
</evidence>
<dbReference type="GO" id="GO:0005886">
    <property type="term" value="C:plasma membrane"/>
    <property type="evidence" value="ECO:0007669"/>
    <property type="project" value="TreeGrafter"/>
</dbReference>
<dbReference type="GO" id="GO:0007411">
    <property type="term" value="P:axon guidance"/>
    <property type="evidence" value="ECO:0007669"/>
    <property type="project" value="TreeGrafter"/>
</dbReference>
<reference evidence="3" key="2">
    <citation type="submission" date="2025-08" db="UniProtKB">
        <authorList>
            <consortium name="Ensembl"/>
        </authorList>
    </citation>
    <scope>IDENTIFICATION</scope>
</reference>
<feature type="domain" description="Ig-like" evidence="2">
    <location>
        <begin position="24"/>
        <end position="118"/>
    </location>
</feature>
<dbReference type="Pfam" id="PF07679">
    <property type="entry name" value="I-set"/>
    <property type="match status" value="1"/>
</dbReference>
<dbReference type="AlphaFoldDB" id="A0A8C2SYK3"/>
<dbReference type="GO" id="GO:0098632">
    <property type="term" value="F:cell-cell adhesion mediator activity"/>
    <property type="evidence" value="ECO:0007669"/>
    <property type="project" value="TreeGrafter"/>
</dbReference>